<keyword evidence="6" id="KW-0915">Sodium</keyword>
<dbReference type="InterPro" id="IPR001873">
    <property type="entry name" value="ENaC"/>
</dbReference>
<keyword evidence="7 11" id="KW-0406">Ion transport</keyword>
<evidence type="ECO:0000256" key="1">
    <source>
        <dbReference type="ARBA" id="ARBA00004141"/>
    </source>
</evidence>
<dbReference type="Proteomes" id="UP000681722">
    <property type="component" value="Unassembled WGS sequence"/>
</dbReference>
<protein>
    <submittedName>
        <fullName evidence="13">Uncharacterized protein</fullName>
    </submittedName>
</protein>
<dbReference type="GO" id="GO:0015280">
    <property type="term" value="F:ligand-gated sodium channel activity"/>
    <property type="evidence" value="ECO:0007669"/>
    <property type="project" value="TreeGrafter"/>
</dbReference>
<evidence type="ECO:0000256" key="8">
    <source>
        <dbReference type="ARBA" id="ARBA00023136"/>
    </source>
</evidence>
<keyword evidence="3 11" id="KW-0894">Sodium channel</keyword>
<dbReference type="Pfam" id="PF00858">
    <property type="entry name" value="ASC"/>
    <property type="match status" value="1"/>
</dbReference>
<evidence type="ECO:0000256" key="5">
    <source>
        <dbReference type="ARBA" id="ARBA00022989"/>
    </source>
</evidence>
<dbReference type="Gene3D" id="2.60.470.10">
    <property type="entry name" value="Acid-sensing ion channels like domains"/>
    <property type="match status" value="1"/>
</dbReference>
<evidence type="ECO:0000256" key="12">
    <source>
        <dbReference type="SAM" id="Phobius"/>
    </source>
</evidence>
<evidence type="ECO:0000256" key="6">
    <source>
        <dbReference type="ARBA" id="ARBA00023053"/>
    </source>
</evidence>
<dbReference type="GO" id="GO:0005886">
    <property type="term" value="C:plasma membrane"/>
    <property type="evidence" value="ECO:0007669"/>
    <property type="project" value="TreeGrafter"/>
</dbReference>
<reference evidence="13" key="1">
    <citation type="submission" date="2021-02" db="EMBL/GenBank/DDBJ databases">
        <authorList>
            <person name="Nowell W R."/>
        </authorList>
    </citation>
    <scope>NUCLEOTIDE SEQUENCE</scope>
</reference>
<comment type="caution">
    <text evidence="13">The sequence shown here is derived from an EMBL/GenBank/DDBJ whole genome shotgun (WGS) entry which is preliminary data.</text>
</comment>
<feature type="transmembrane region" description="Helical" evidence="12">
    <location>
        <begin position="63"/>
        <end position="82"/>
    </location>
</feature>
<dbReference type="PANTHER" id="PTHR11690:SF248">
    <property type="entry name" value="PICKPOCKET 17, ISOFORM A"/>
    <property type="match status" value="1"/>
</dbReference>
<keyword evidence="9 11" id="KW-0739">Sodium transport</keyword>
<keyword evidence="2 11" id="KW-0813">Transport</keyword>
<evidence type="ECO:0000256" key="7">
    <source>
        <dbReference type="ARBA" id="ARBA00023065"/>
    </source>
</evidence>
<keyword evidence="10 11" id="KW-0407">Ion channel</keyword>
<evidence type="ECO:0000256" key="9">
    <source>
        <dbReference type="ARBA" id="ARBA00023201"/>
    </source>
</evidence>
<evidence type="ECO:0000256" key="2">
    <source>
        <dbReference type="ARBA" id="ARBA00022448"/>
    </source>
</evidence>
<evidence type="ECO:0000313" key="15">
    <source>
        <dbReference type="Proteomes" id="UP000663829"/>
    </source>
</evidence>
<comment type="subcellular location">
    <subcellularLocation>
        <location evidence="1">Membrane</location>
        <topology evidence="1">Multi-pass membrane protein</topology>
    </subcellularLocation>
</comment>
<dbReference type="OrthoDB" id="6238402at2759"/>
<evidence type="ECO:0000313" key="13">
    <source>
        <dbReference type="EMBL" id="CAF1626713.1"/>
    </source>
</evidence>
<name>A0A816CV96_9BILA</name>
<dbReference type="Proteomes" id="UP000663829">
    <property type="component" value="Unassembled WGS sequence"/>
</dbReference>
<feature type="non-terminal residue" evidence="13">
    <location>
        <position position="243"/>
    </location>
</feature>
<accession>A0A816CV96</accession>
<keyword evidence="8 12" id="KW-0472">Membrane</keyword>
<proteinExistence type="inferred from homology"/>
<evidence type="ECO:0000313" key="14">
    <source>
        <dbReference type="EMBL" id="CAF4521318.1"/>
    </source>
</evidence>
<dbReference type="AlphaFoldDB" id="A0A816CV96"/>
<evidence type="ECO:0000256" key="3">
    <source>
        <dbReference type="ARBA" id="ARBA00022461"/>
    </source>
</evidence>
<dbReference type="EMBL" id="CAJNOQ010042307">
    <property type="protein sequence ID" value="CAF1626713.1"/>
    <property type="molecule type" value="Genomic_DNA"/>
</dbReference>
<dbReference type="EMBL" id="CAJOBC010109837">
    <property type="protein sequence ID" value="CAF4521318.1"/>
    <property type="molecule type" value="Genomic_DNA"/>
</dbReference>
<gene>
    <name evidence="13" type="ORF">GPM918_LOCUS44082</name>
    <name evidence="14" type="ORF">SRO942_LOCUS45780</name>
</gene>
<keyword evidence="5 12" id="KW-1133">Transmembrane helix</keyword>
<evidence type="ECO:0000256" key="4">
    <source>
        <dbReference type="ARBA" id="ARBA00022692"/>
    </source>
</evidence>
<keyword evidence="15" id="KW-1185">Reference proteome</keyword>
<sequence length="243" mass="28068">MTTVSSSFTLDKQNRNMNEQTQSSNNKKDYIKRRRISIINEYLISTSTHGLKSLGLAYNSCHFLFWLLTFTFACGLMLYFIVQCLIEYYHYPTQTIIEITSETELNFPAITFCNSNPFRYDKINESYNNYLLNTNCSYINNDVYCMKQFINNLFNSNNQTQIINYGYDINDLLVGCNYNILDCSNQSKYTQFMSPSYGNCFTFNAQLLANNGENKLLLATTTTSSGDNNVEFTDSSMIYFYGG</sequence>
<dbReference type="PANTHER" id="PTHR11690">
    <property type="entry name" value="AMILORIDE-SENSITIVE SODIUM CHANNEL-RELATED"/>
    <property type="match status" value="1"/>
</dbReference>
<keyword evidence="4 11" id="KW-0812">Transmembrane</keyword>
<organism evidence="13 15">
    <name type="scientific">Didymodactylos carnosus</name>
    <dbReference type="NCBI Taxonomy" id="1234261"/>
    <lineage>
        <taxon>Eukaryota</taxon>
        <taxon>Metazoa</taxon>
        <taxon>Spiralia</taxon>
        <taxon>Gnathifera</taxon>
        <taxon>Rotifera</taxon>
        <taxon>Eurotatoria</taxon>
        <taxon>Bdelloidea</taxon>
        <taxon>Philodinida</taxon>
        <taxon>Philodinidae</taxon>
        <taxon>Didymodactylos</taxon>
    </lineage>
</organism>
<evidence type="ECO:0000256" key="11">
    <source>
        <dbReference type="RuleBase" id="RU000679"/>
    </source>
</evidence>
<dbReference type="PRINTS" id="PR01078">
    <property type="entry name" value="AMINACHANNEL"/>
</dbReference>
<comment type="similarity">
    <text evidence="11">Belongs to the amiloride-sensitive sodium channel (TC 1.A.6) family.</text>
</comment>
<evidence type="ECO:0000256" key="10">
    <source>
        <dbReference type="ARBA" id="ARBA00023303"/>
    </source>
</evidence>